<dbReference type="AlphaFoldDB" id="D3UG20"/>
<dbReference type="HOGENOM" id="CLU_070525_2_2_7"/>
<comment type="function">
    <text evidence="3">Required for maturation of 30S ribosomal subunits.</text>
</comment>
<evidence type="ECO:0000256" key="1">
    <source>
        <dbReference type="ARBA" id="ARBA00022490"/>
    </source>
</evidence>
<reference evidence="6 7" key="1">
    <citation type="journal article" date="2010" name="BMC Genomics">
        <title>Comparative genomics and proteomics of Helicobacter mustelae, an ulcerogenic and carcinogenic gastric pathogen.</title>
        <authorList>
            <person name="O'Toole P.W."/>
            <person name="Snelling W.J."/>
            <person name="Canchaya C."/>
            <person name="Forde B.M."/>
            <person name="Hardie K.R."/>
            <person name="Josenhans C."/>
            <person name="Graham R.L.J."/>
            <person name="McMullan G."/>
            <person name="Parkhill J."/>
            <person name="Belda E."/>
            <person name="Bentley S.D."/>
        </authorList>
    </citation>
    <scope>NUCLEOTIDE SEQUENCE [LARGE SCALE GENOMIC DNA]</scope>
    <source>
        <strain evidence="7">ATCC 43772 / LMG 18044 / NCTC 12198 / 12198</strain>
    </source>
</reference>
<dbReference type="GO" id="GO:0000028">
    <property type="term" value="P:ribosomal small subunit assembly"/>
    <property type="evidence" value="ECO:0007669"/>
    <property type="project" value="TreeGrafter"/>
</dbReference>
<dbReference type="InterPro" id="IPR028998">
    <property type="entry name" value="RimP_C"/>
</dbReference>
<dbReference type="CDD" id="cd01734">
    <property type="entry name" value="YlxS_C"/>
    <property type="match status" value="1"/>
</dbReference>
<evidence type="ECO:0000256" key="3">
    <source>
        <dbReference type="HAMAP-Rule" id="MF_01077"/>
    </source>
</evidence>
<dbReference type="InterPro" id="IPR035956">
    <property type="entry name" value="RimP_N_sf"/>
</dbReference>
<keyword evidence="7" id="KW-1185">Reference proteome</keyword>
<dbReference type="Gene3D" id="3.30.300.70">
    <property type="entry name" value="RimP-like superfamily, N-terminal"/>
    <property type="match status" value="1"/>
</dbReference>
<evidence type="ECO:0000256" key="2">
    <source>
        <dbReference type="ARBA" id="ARBA00022517"/>
    </source>
</evidence>
<gene>
    <name evidence="3" type="primary">rimP</name>
    <name evidence="6" type="ordered locus">HMU01790</name>
</gene>
<feature type="domain" description="Ribosome maturation factor RimP C-terminal" evidence="5">
    <location>
        <begin position="85"/>
        <end position="147"/>
    </location>
</feature>
<evidence type="ECO:0000259" key="4">
    <source>
        <dbReference type="Pfam" id="PF02576"/>
    </source>
</evidence>
<evidence type="ECO:0000313" key="7">
    <source>
        <dbReference type="Proteomes" id="UP000001522"/>
    </source>
</evidence>
<comment type="similarity">
    <text evidence="3">Belongs to the RimP family.</text>
</comment>
<dbReference type="InterPro" id="IPR003728">
    <property type="entry name" value="Ribosome_maturation_RimP"/>
</dbReference>
<name>D3UG20_HELM1</name>
<dbReference type="KEGG" id="hms:HMU01790"/>
<accession>D3UG20</accession>
<dbReference type="GO" id="GO:0006412">
    <property type="term" value="P:translation"/>
    <property type="evidence" value="ECO:0007669"/>
    <property type="project" value="TreeGrafter"/>
</dbReference>
<dbReference type="Pfam" id="PF17384">
    <property type="entry name" value="DUF150_C"/>
    <property type="match status" value="1"/>
</dbReference>
<sequence length="147" mass="16807">MISQELQERIENLIQSLGYTLYDIVFLKENQSDILRISITHADQPITLDACQMVSEALSPLLDVALSDQKSYFLEVSSPGVERILKTPRHFALSLHTRVRVRLEDKSEFEAVLLEAKEEHATFLLDDGVKQSHPYAALKKVKTILEW</sequence>
<dbReference type="Proteomes" id="UP000001522">
    <property type="component" value="Chromosome"/>
</dbReference>
<evidence type="ECO:0000313" key="6">
    <source>
        <dbReference type="EMBL" id="CBG39441.1"/>
    </source>
</evidence>
<organism evidence="6 7">
    <name type="scientific">Helicobacter mustelae (strain ATCC 43772 / CCUG 25715 / CIP 103759 / LMG 18044 / NCTC 12198 / R85-136P)</name>
    <name type="common">Campylobacter mustelae</name>
    <dbReference type="NCBI Taxonomy" id="679897"/>
    <lineage>
        <taxon>Bacteria</taxon>
        <taxon>Pseudomonadati</taxon>
        <taxon>Campylobacterota</taxon>
        <taxon>Epsilonproteobacteria</taxon>
        <taxon>Campylobacterales</taxon>
        <taxon>Helicobacteraceae</taxon>
        <taxon>Helicobacter</taxon>
    </lineage>
</organism>
<protein>
    <recommendedName>
        <fullName evidence="3">Ribosome maturation factor RimP</fullName>
    </recommendedName>
</protein>
<dbReference type="PANTHER" id="PTHR33867">
    <property type="entry name" value="RIBOSOME MATURATION FACTOR RIMP"/>
    <property type="match status" value="1"/>
</dbReference>
<keyword evidence="2 3" id="KW-0690">Ribosome biogenesis</keyword>
<dbReference type="eggNOG" id="COG0779">
    <property type="taxonomic scope" value="Bacteria"/>
</dbReference>
<evidence type="ECO:0000259" key="5">
    <source>
        <dbReference type="Pfam" id="PF17384"/>
    </source>
</evidence>
<dbReference type="RefSeq" id="WP_013022536.1">
    <property type="nucleotide sequence ID" value="NC_013949.1"/>
</dbReference>
<dbReference type="GO" id="GO:0005829">
    <property type="term" value="C:cytosol"/>
    <property type="evidence" value="ECO:0007669"/>
    <property type="project" value="TreeGrafter"/>
</dbReference>
<feature type="domain" description="Ribosome maturation factor RimP N-terminal" evidence="4">
    <location>
        <begin position="10"/>
        <end position="82"/>
    </location>
</feature>
<keyword evidence="1 3" id="KW-0963">Cytoplasm</keyword>
<dbReference type="EMBL" id="FN555004">
    <property type="protein sequence ID" value="CBG39441.1"/>
    <property type="molecule type" value="Genomic_DNA"/>
</dbReference>
<dbReference type="PANTHER" id="PTHR33867:SF1">
    <property type="entry name" value="RIBOSOME MATURATION FACTOR RIMP"/>
    <property type="match status" value="1"/>
</dbReference>
<dbReference type="STRING" id="679897.HMU01790"/>
<comment type="subcellular location">
    <subcellularLocation>
        <location evidence="3">Cytoplasm</location>
    </subcellularLocation>
</comment>
<dbReference type="InterPro" id="IPR028989">
    <property type="entry name" value="RimP_N"/>
</dbReference>
<dbReference type="Pfam" id="PF02576">
    <property type="entry name" value="RimP_N"/>
    <property type="match status" value="1"/>
</dbReference>
<dbReference type="HAMAP" id="MF_01077">
    <property type="entry name" value="RimP"/>
    <property type="match status" value="1"/>
</dbReference>
<dbReference type="SUPFAM" id="SSF75420">
    <property type="entry name" value="YhbC-like, N-terminal domain"/>
    <property type="match status" value="1"/>
</dbReference>
<proteinExistence type="inferred from homology"/>